<accession>A0A5M3YUZ8</accession>
<protein>
    <submittedName>
        <fullName evidence="1">Uncharacterized protein RAG0_08343</fullName>
    </submittedName>
</protein>
<proteinExistence type="predicted"/>
<dbReference type="Proteomes" id="UP000452235">
    <property type="component" value="Unassembled WGS sequence"/>
</dbReference>
<organism evidence="1 2">
    <name type="scientific">Aspergillus terreus</name>
    <dbReference type="NCBI Taxonomy" id="33178"/>
    <lineage>
        <taxon>Eukaryota</taxon>
        <taxon>Fungi</taxon>
        <taxon>Dikarya</taxon>
        <taxon>Ascomycota</taxon>
        <taxon>Pezizomycotina</taxon>
        <taxon>Eurotiomycetes</taxon>
        <taxon>Eurotiomycetidae</taxon>
        <taxon>Eurotiales</taxon>
        <taxon>Aspergillaceae</taxon>
        <taxon>Aspergillus</taxon>
        <taxon>Aspergillus subgen. Circumdati</taxon>
    </lineage>
</organism>
<name>A0A5M3YUZ8_ASPTE</name>
<dbReference type="AlphaFoldDB" id="A0A5M3YUZ8"/>
<dbReference type="EMBL" id="BLJY01000002">
    <property type="protein sequence ID" value="GFF13524.1"/>
    <property type="molecule type" value="Genomic_DNA"/>
</dbReference>
<keyword evidence="2" id="KW-1185">Reference proteome</keyword>
<dbReference type="OrthoDB" id="3539671at2759"/>
<evidence type="ECO:0000313" key="2">
    <source>
        <dbReference type="Proteomes" id="UP000452235"/>
    </source>
</evidence>
<comment type="caution">
    <text evidence="1">The sequence shown here is derived from an EMBL/GenBank/DDBJ whole genome shotgun (WGS) entry which is preliminary data.</text>
</comment>
<evidence type="ECO:0000313" key="1">
    <source>
        <dbReference type="EMBL" id="GFF13524.1"/>
    </source>
</evidence>
<sequence>MSSKLQNKFWLAYYAAVKEKIVRGPLGPNDILYVVTETFPGIPAGEVIPEGVTNRGIYQLGDSLLRPDSETYNPLAADSYIQSLQRYLLNVDLGGSHSAADKKRWADAVKATDDADKRHRKLKKEALKDYAEDEDPNKGEFEEWAAVHARSYIRARSEAAAASAAQDQLYRELKGPLADIYGLYKTKIDDALTTTKKKGLNMPALNADTNLLEEYIDHQTKGEKIPEPEDIYYVPFYSMDNYKATLDNWVATYKTAKTDSISISWATGETTSFQDFGHTSTYVGGYAWWPFLFCSSFESDATTETFASQSDESEISIALTYKGMMQFPIAPGKSWDIPDVRRTFPHLLPGTPVELKTLARPTTILCASGVGLEVKFSGSAKKDFEEKYRKTSEKRGGIRIFDFAIGLGADETQETSHQKMEHSYEYETGSLTVNPKDLLGTCTVLAILMHKLEVS</sequence>
<gene>
    <name evidence="1" type="ORF">ATEIFO6365_0002063500</name>
</gene>
<reference evidence="1 2" key="1">
    <citation type="submission" date="2020-01" db="EMBL/GenBank/DDBJ databases">
        <title>Aspergillus terreus IFO 6365 whole genome shotgun sequence.</title>
        <authorList>
            <person name="Kanamasa S."/>
            <person name="Takahashi H."/>
        </authorList>
    </citation>
    <scope>NUCLEOTIDE SEQUENCE [LARGE SCALE GENOMIC DNA]</scope>
    <source>
        <strain evidence="1 2">IFO 6365</strain>
    </source>
</reference>